<dbReference type="Pfam" id="PF00691">
    <property type="entry name" value="OmpA"/>
    <property type="match status" value="1"/>
</dbReference>
<feature type="signal peptide" evidence="6">
    <location>
        <begin position="1"/>
        <end position="40"/>
    </location>
</feature>
<dbReference type="SUPFAM" id="SSF103088">
    <property type="entry name" value="OmpA-like"/>
    <property type="match status" value="1"/>
</dbReference>
<feature type="compositionally biased region" description="Basic and acidic residues" evidence="5">
    <location>
        <begin position="383"/>
        <end position="409"/>
    </location>
</feature>
<keyword evidence="6" id="KW-0732">Signal</keyword>
<dbReference type="InterPro" id="IPR050330">
    <property type="entry name" value="Bact_OuterMem_StrucFunc"/>
</dbReference>
<dbReference type="PRINTS" id="PR01021">
    <property type="entry name" value="OMPADOMAIN"/>
</dbReference>
<evidence type="ECO:0000256" key="3">
    <source>
        <dbReference type="ARBA" id="ARBA00023237"/>
    </source>
</evidence>
<organism evidence="8 9">
    <name type="scientific">Dysgonomonas termitidis</name>
    <dbReference type="NCBI Taxonomy" id="1516126"/>
    <lineage>
        <taxon>Bacteria</taxon>
        <taxon>Pseudomonadati</taxon>
        <taxon>Bacteroidota</taxon>
        <taxon>Bacteroidia</taxon>
        <taxon>Bacteroidales</taxon>
        <taxon>Dysgonomonadaceae</taxon>
        <taxon>Dysgonomonas</taxon>
    </lineage>
</organism>
<dbReference type="Gene3D" id="3.30.1330.60">
    <property type="entry name" value="OmpA-like domain"/>
    <property type="match status" value="1"/>
</dbReference>
<evidence type="ECO:0000256" key="1">
    <source>
        <dbReference type="ARBA" id="ARBA00004442"/>
    </source>
</evidence>
<evidence type="ECO:0000313" key="8">
    <source>
        <dbReference type="EMBL" id="MFC4674703.1"/>
    </source>
</evidence>
<keyword evidence="9" id="KW-1185">Reference proteome</keyword>
<proteinExistence type="predicted"/>
<accession>A0ABV9KY24</accession>
<gene>
    <name evidence="8" type="ORF">ACFO6W_13450</name>
</gene>
<feature type="chain" id="PRO_5046949879" evidence="6">
    <location>
        <begin position="41"/>
        <end position="579"/>
    </location>
</feature>
<dbReference type="PANTHER" id="PTHR30329:SF21">
    <property type="entry name" value="LIPOPROTEIN YIAD-RELATED"/>
    <property type="match status" value="1"/>
</dbReference>
<dbReference type="CDD" id="cd07185">
    <property type="entry name" value="OmpA_C-like"/>
    <property type="match status" value="1"/>
</dbReference>
<dbReference type="Proteomes" id="UP001596023">
    <property type="component" value="Unassembled WGS sequence"/>
</dbReference>
<comment type="subcellular location">
    <subcellularLocation>
        <location evidence="1">Cell outer membrane</location>
    </subcellularLocation>
</comment>
<feature type="domain" description="OmpA-like" evidence="7">
    <location>
        <begin position="464"/>
        <end position="579"/>
    </location>
</feature>
<feature type="compositionally biased region" description="Basic and acidic residues" evidence="5">
    <location>
        <begin position="564"/>
        <end position="579"/>
    </location>
</feature>
<evidence type="ECO:0000313" key="9">
    <source>
        <dbReference type="Proteomes" id="UP001596023"/>
    </source>
</evidence>
<dbReference type="PANTHER" id="PTHR30329">
    <property type="entry name" value="STATOR ELEMENT OF FLAGELLAR MOTOR COMPLEX"/>
    <property type="match status" value="1"/>
</dbReference>
<name>A0ABV9KY24_9BACT</name>
<comment type="caution">
    <text evidence="8">The sequence shown here is derived from an EMBL/GenBank/DDBJ whole genome shotgun (WGS) entry which is preliminary data.</text>
</comment>
<dbReference type="RefSeq" id="WP_379997252.1">
    <property type="nucleotide sequence ID" value="NZ_JBHSGN010000078.1"/>
</dbReference>
<evidence type="ECO:0000259" key="7">
    <source>
        <dbReference type="PROSITE" id="PS51123"/>
    </source>
</evidence>
<dbReference type="EMBL" id="JBHSGN010000078">
    <property type="protein sequence ID" value="MFC4674703.1"/>
    <property type="molecule type" value="Genomic_DNA"/>
</dbReference>
<dbReference type="InterPro" id="IPR006665">
    <property type="entry name" value="OmpA-like"/>
</dbReference>
<dbReference type="InterPro" id="IPR036737">
    <property type="entry name" value="OmpA-like_sf"/>
</dbReference>
<dbReference type="PROSITE" id="PS51123">
    <property type="entry name" value="OMPA_2"/>
    <property type="match status" value="1"/>
</dbReference>
<dbReference type="InterPro" id="IPR006664">
    <property type="entry name" value="OMP_bac"/>
</dbReference>
<feature type="region of interest" description="Disordered" evidence="5">
    <location>
        <begin position="547"/>
        <end position="579"/>
    </location>
</feature>
<feature type="region of interest" description="Disordered" evidence="5">
    <location>
        <begin position="383"/>
        <end position="411"/>
    </location>
</feature>
<keyword evidence="3" id="KW-0998">Cell outer membrane</keyword>
<evidence type="ECO:0000256" key="6">
    <source>
        <dbReference type="SAM" id="SignalP"/>
    </source>
</evidence>
<evidence type="ECO:0000256" key="2">
    <source>
        <dbReference type="ARBA" id="ARBA00023136"/>
    </source>
</evidence>
<evidence type="ECO:0000256" key="5">
    <source>
        <dbReference type="SAM" id="MobiDB-lite"/>
    </source>
</evidence>
<protein>
    <submittedName>
        <fullName evidence="8">OmpA family protein</fullName>
    </submittedName>
</protein>
<reference evidence="9" key="1">
    <citation type="journal article" date="2019" name="Int. J. Syst. Evol. Microbiol.">
        <title>The Global Catalogue of Microorganisms (GCM) 10K type strain sequencing project: providing services to taxonomists for standard genome sequencing and annotation.</title>
        <authorList>
            <consortium name="The Broad Institute Genomics Platform"/>
            <consortium name="The Broad Institute Genome Sequencing Center for Infectious Disease"/>
            <person name="Wu L."/>
            <person name="Ma J."/>
        </authorList>
    </citation>
    <scope>NUCLEOTIDE SEQUENCE [LARGE SCALE GENOMIC DNA]</scope>
    <source>
        <strain evidence="9">CCUG 66188</strain>
    </source>
</reference>
<dbReference type="InterPro" id="IPR025665">
    <property type="entry name" value="Beta-barrel_OMP_2"/>
</dbReference>
<keyword evidence="2 4" id="KW-0472">Membrane</keyword>
<sequence>MKNIKDREKRTGQPKIPKICLHRLYPLLLACLMGFQTACAQTGENQEWNDTEAVISDSLLLARYLEGAYVPHELNLWMAGGLSALSYRPNIGKAQTGTGYAFGIGYTRYISRNWGVSTGLEYAFYRGNISIRNVKTSYATHDADSNPIEYRSLVDHYKEYQRSGLLNIPISLIYRMGKDNRYYASLGFKLGIPVYGRYTASGGTVTTSGYYTDYYQEEIWQDDLGFGTFPVRTMEKPLKMGLSYTGTLEAGIKWNIGIGTDLYTGVYIDYGLNNVVRGYAKERFVGYNYENPAEPHINGLPTSVYGAHDNRLSFMEKVSPLAIGIKLKLAFAIGSGDLLAERRRYREMRYSGGWDDIYGYPAGNTDTGTKDRPAEPIRIRMQERKKEQEKEQQQTPIPEKDSATADKPVESITPATIIAVKDTEETVGNTQNDSILSPTGTVITDTTVEIKGTGEQTGTKGCDCGPNLPSIITIGGYKLGQTIMSPEQKAILDGYISLLQANPQAHIEITGHTCNIGTREGNFRAGQKRADMAKDYLISKGISSLHISTSSKGDTEPVSPDNSEESRSRNRRLEVRINK</sequence>
<evidence type="ECO:0000256" key="4">
    <source>
        <dbReference type="PROSITE-ProRule" id="PRU00473"/>
    </source>
</evidence>
<dbReference type="Pfam" id="PF13568">
    <property type="entry name" value="OMP_b-brl_2"/>
    <property type="match status" value="1"/>
</dbReference>